<protein>
    <submittedName>
        <fullName evidence="1">Uncharacterized protein</fullName>
    </submittedName>
</protein>
<evidence type="ECO:0000313" key="1">
    <source>
        <dbReference type="EMBL" id="KAK9843839.1"/>
    </source>
</evidence>
<gene>
    <name evidence="1" type="ORF">WJX81_008488</name>
</gene>
<organism evidence="1 2">
    <name type="scientific">Elliptochloris bilobata</name>
    <dbReference type="NCBI Taxonomy" id="381761"/>
    <lineage>
        <taxon>Eukaryota</taxon>
        <taxon>Viridiplantae</taxon>
        <taxon>Chlorophyta</taxon>
        <taxon>core chlorophytes</taxon>
        <taxon>Trebouxiophyceae</taxon>
        <taxon>Trebouxiophyceae incertae sedis</taxon>
        <taxon>Elliptochloris clade</taxon>
        <taxon>Elliptochloris</taxon>
    </lineage>
</organism>
<reference evidence="1 2" key="1">
    <citation type="journal article" date="2024" name="Nat. Commun.">
        <title>Phylogenomics reveals the evolutionary origins of lichenization in chlorophyte algae.</title>
        <authorList>
            <person name="Puginier C."/>
            <person name="Libourel C."/>
            <person name="Otte J."/>
            <person name="Skaloud P."/>
            <person name="Haon M."/>
            <person name="Grisel S."/>
            <person name="Petersen M."/>
            <person name="Berrin J.G."/>
            <person name="Delaux P.M."/>
            <person name="Dal Grande F."/>
            <person name="Keller J."/>
        </authorList>
    </citation>
    <scope>NUCLEOTIDE SEQUENCE [LARGE SCALE GENOMIC DNA]</scope>
    <source>
        <strain evidence="1 2">SAG 245.80</strain>
    </source>
</reference>
<comment type="caution">
    <text evidence="1">The sequence shown here is derived from an EMBL/GenBank/DDBJ whole genome shotgun (WGS) entry which is preliminary data.</text>
</comment>
<sequence>MLGGWAAPARASLVDGLVRQLVRPDVDARAALVTLMDARGALYQLRDLAATEPDSRERFQARRDLPALAKRLREVGTAAPVLAALAGGGDREATVSALYGGSGGGAATADAVYAAIGNVVTISGRTIRPEAQASPAAAEAAIQHIDELLAILPPSKLSLAAGRFNQSSRSFKLLPIPETSPIMFITAADLADTLRPPCAA</sequence>
<dbReference type="EMBL" id="JALJOU010000005">
    <property type="protein sequence ID" value="KAK9843839.1"/>
    <property type="molecule type" value="Genomic_DNA"/>
</dbReference>
<name>A0AAW1SC22_9CHLO</name>
<keyword evidence="2" id="KW-1185">Reference proteome</keyword>
<evidence type="ECO:0000313" key="2">
    <source>
        <dbReference type="Proteomes" id="UP001445335"/>
    </source>
</evidence>
<accession>A0AAW1SC22</accession>
<proteinExistence type="predicted"/>
<dbReference type="Proteomes" id="UP001445335">
    <property type="component" value="Unassembled WGS sequence"/>
</dbReference>
<dbReference type="AlphaFoldDB" id="A0AAW1SC22"/>